<reference evidence="1 2" key="1">
    <citation type="journal article" date="2014" name="Antonie Van Leeuwenhoek">
        <title>Hyphomonas beringensis sp. nov. and Hyphomonas chukchiensis sp. nov., isolated from surface seawater of the Bering Sea and Chukchi Sea.</title>
        <authorList>
            <person name="Li C."/>
            <person name="Lai Q."/>
            <person name="Li G."/>
            <person name="Dong C."/>
            <person name="Wang J."/>
            <person name="Liao Y."/>
            <person name="Shao Z."/>
        </authorList>
    </citation>
    <scope>NUCLEOTIDE SEQUENCE [LARGE SCALE GENOMIC DNA]</scope>
    <source>
        <strain evidence="1 2">VP2</strain>
    </source>
</reference>
<dbReference type="GO" id="GO:0005737">
    <property type="term" value="C:cytoplasm"/>
    <property type="evidence" value="ECO:0007669"/>
    <property type="project" value="TreeGrafter"/>
</dbReference>
<dbReference type="InterPro" id="IPR003462">
    <property type="entry name" value="ODC_Mu_crystall"/>
</dbReference>
<dbReference type="PANTHER" id="PTHR13812">
    <property type="entry name" value="KETIMINE REDUCTASE MU-CRYSTALLIN"/>
    <property type="match status" value="1"/>
</dbReference>
<dbReference type="STRING" id="1280952.HJA_05827"/>
<evidence type="ECO:0000313" key="1">
    <source>
        <dbReference type="EMBL" id="KCZ89746.1"/>
    </source>
</evidence>
<dbReference type="SUPFAM" id="SSF51735">
    <property type="entry name" value="NAD(P)-binding Rossmann-fold domains"/>
    <property type="match status" value="1"/>
</dbReference>
<organism evidence="1 2">
    <name type="scientific">Hyphomonas jannaschiana VP2</name>
    <dbReference type="NCBI Taxonomy" id="1280952"/>
    <lineage>
        <taxon>Bacteria</taxon>
        <taxon>Pseudomonadati</taxon>
        <taxon>Pseudomonadota</taxon>
        <taxon>Alphaproteobacteria</taxon>
        <taxon>Hyphomonadales</taxon>
        <taxon>Hyphomonadaceae</taxon>
        <taxon>Hyphomonas</taxon>
    </lineage>
</organism>
<dbReference type="Gene3D" id="3.40.50.720">
    <property type="entry name" value="NAD(P)-binding Rossmann-like Domain"/>
    <property type="match status" value="1"/>
</dbReference>
<name>A0A059FGT2_9PROT</name>
<dbReference type="EMBL" id="ARYJ01000003">
    <property type="protein sequence ID" value="KCZ89746.1"/>
    <property type="molecule type" value="Genomic_DNA"/>
</dbReference>
<dbReference type="PIRSF" id="PIRSF001439">
    <property type="entry name" value="CryM"/>
    <property type="match status" value="1"/>
</dbReference>
<gene>
    <name evidence="1" type="ORF">HJA_05827</name>
</gene>
<dbReference type="PATRIC" id="fig|1280952.3.peg.1157"/>
<dbReference type="AlphaFoldDB" id="A0A059FGT2"/>
<comment type="caution">
    <text evidence="1">The sequence shown here is derived from an EMBL/GenBank/DDBJ whole genome shotgun (WGS) entry which is preliminary data.</text>
</comment>
<dbReference type="RefSeq" id="WP_051597407.1">
    <property type="nucleotide sequence ID" value="NZ_ARYJ01000003.1"/>
</dbReference>
<sequence length="318" mass="33676">MRLYNRENILRVVNSPDIISVIEKAFQSYSDKTVQSGTVVHLAFTDPPGDFHIKSAHLAGAPVFVVKMASSFYENPSRGVPSSNGIMMVFDAATGHPEGVLLDEGALTDMRTAIAGAVAARLIAPANPERLGVIGSGTQARVQAEWIARVLGIRDVQIWARDMEKASTLATTLSENGLSATPQASMEALCADCDLVVTTTPSRTPLITKAMIRPGLRVVAIGTDTPGKQEVSDEVMAAADAILVDSFDQCSEYGDTASALARGIVDRERIQEIGQALNNAFCLNLPPEAIAVADLTGIGALDAAIAEFAFHQLTARTV</sequence>
<dbReference type="Proteomes" id="UP000024816">
    <property type="component" value="Unassembled WGS sequence"/>
</dbReference>
<dbReference type="OrthoDB" id="9809203at2"/>
<dbReference type="PANTHER" id="PTHR13812:SF19">
    <property type="entry name" value="KETIMINE REDUCTASE MU-CRYSTALLIN"/>
    <property type="match status" value="1"/>
</dbReference>
<proteinExistence type="predicted"/>
<keyword evidence="1" id="KW-0456">Lyase</keyword>
<evidence type="ECO:0000313" key="2">
    <source>
        <dbReference type="Proteomes" id="UP000024816"/>
    </source>
</evidence>
<dbReference type="eggNOG" id="COG2423">
    <property type="taxonomic scope" value="Bacteria"/>
</dbReference>
<dbReference type="GO" id="GO:0008473">
    <property type="term" value="F:ornithine cyclodeaminase activity"/>
    <property type="evidence" value="ECO:0007669"/>
    <property type="project" value="UniProtKB-EC"/>
</dbReference>
<dbReference type="EC" id="4.3.1.12" evidence="1"/>
<dbReference type="Pfam" id="PF02423">
    <property type="entry name" value="OCD_Mu_crystall"/>
    <property type="match status" value="1"/>
</dbReference>
<dbReference type="InterPro" id="IPR036291">
    <property type="entry name" value="NAD(P)-bd_dom_sf"/>
</dbReference>
<dbReference type="Gene3D" id="3.30.1780.10">
    <property type="entry name" value="ornithine cyclodeaminase, domain 1"/>
    <property type="match status" value="1"/>
</dbReference>
<accession>A0A059FGT2</accession>
<keyword evidence="2" id="KW-1185">Reference proteome</keyword>
<dbReference type="InterPro" id="IPR023401">
    <property type="entry name" value="ODC_N"/>
</dbReference>
<protein>
    <submittedName>
        <fullName evidence="1">Ornithine cyclodeaminase</fullName>
        <ecNumber evidence="1">4.3.1.12</ecNumber>
    </submittedName>
</protein>